<feature type="region of interest" description="Disordered" evidence="11">
    <location>
        <begin position="485"/>
        <end position="596"/>
    </location>
</feature>
<evidence type="ECO:0000256" key="5">
    <source>
        <dbReference type="ARBA" id="ARBA00022516"/>
    </source>
</evidence>
<gene>
    <name evidence="14" type="ORF">F0M18_01945</name>
</gene>
<reference evidence="14 15" key="1">
    <citation type="submission" date="2019-09" db="EMBL/GenBank/DDBJ databases">
        <authorList>
            <person name="Chen X.-Y."/>
        </authorList>
    </citation>
    <scope>NUCLEOTIDE SEQUENCE [LARGE SCALE GENOMIC DNA]</scope>
    <source>
        <strain evidence="14 15">NY5</strain>
    </source>
</reference>
<dbReference type="UniPathway" id="UPA00282"/>
<protein>
    <recommendedName>
        <fullName evidence="4">diacylglycerol O-acyltransferase</fullName>
        <ecNumber evidence="4">2.3.1.20</ecNumber>
    </recommendedName>
</protein>
<dbReference type="GO" id="GO:0004144">
    <property type="term" value="F:diacylglycerol O-acyltransferase activity"/>
    <property type="evidence" value="ECO:0007669"/>
    <property type="project" value="UniProtKB-EC"/>
</dbReference>
<feature type="compositionally biased region" description="Basic residues" evidence="11">
    <location>
        <begin position="555"/>
        <end position="596"/>
    </location>
</feature>
<evidence type="ECO:0000313" key="15">
    <source>
        <dbReference type="Proteomes" id="UP000323708"/>
    </source>
</evidence>
<dbReference type="RefSeq" id="WP_149609689.1">
    <property type="nucleotide sequence ID" value="NZ_VTUX01000001.1"/>
</dbReference>
<evidence type="ECO:0000313" key="14">
    <source>
        <dbReference type="EMBL" id="KAA1194220.1"/>
    </source>
</evidence>
<evidence type="ECO:0000256" key="3">
    <source>
        <dbReference type="ARBA" id="ARBA00009587"/>
    </source>
</evidence>
<keyword evidence="7" id="KW-0319">Glycerol metabolism</keyword>
<keyword evidence="8" id="KW-0443">Lipid metabolism</keyword>
<dbReference type="PANTHER" id="PTHR31650:SF1">
    <property type="entry name" value="WAX ESTER SYNTHASE_DIACYLGLYCEROL ACYLTRANSFERASE 4-RELATED"/>
    <property type="match status" value="1"/>
</dbReference>
<dbReference type="InterPro" id="IPR045034">
    <property type="entry name" value="O-acyltransferase_WSD1-like"/>
</dbReference>
<dbReference type="InterPro" id="IPR004255">
    <property type="entry name" value="O-acyltransferase_WSD1_N"/>
</dbReference>
<dbReference type="GO" id="GO:0019432">
    <property type="term" value="P:triglyceride biosynthetic process"/>
    <property type="evidence" value="ECO:0007669"/>
    <property type="project" value="UniProtKB-UniPathway"/>
</dbReference>
<keyword evidence="6 14" id="KW-0808">Transferase</keyword>
<dbReference type="Gene3D" id="3.30.559.10">
    <property type="entry name" value="Chloramphenicol acetyltransferase-like domain"/>
    <property type="match status" value="1"/>
</dbReference>
<dbReference type="Pfam" id="PF03007">
    <property type="entry name" value="WS_DGAT_cat"/>
    <property type="match status" value="1"/>
</dbReference>
<feature type="domain" description="O-acyltransferase WSD1 C-terminal" evidence="13">
    <location>
        <begin position="318"/>
        <end position="467"/>
    </location>
</feature>
<comment type="caution">
    <text evidence="14">The sequence shown here is derived from an EMBL/GenBank/DDBJ whole genome shotgun (WGS) entry which is preliminary data.</text>
</comment>
<comment type="similarity">
    <text evidence="3">Belongs to the long-chain O-acyltransferase family.</text>
</comment>
<evidence type="ECO:0000259" key="13">
    <source>
        <dbReference type="Pfam" id="PF06974"/>
    </source>
</evidence>
<proteinExistence type="inferred from homology"/>
<dbReference type="PANTHER" id="PTHR31650">
    <property type="entry name" value="O-ACYLTRANSFERASE (WSD1-LIKE) FAMILY PROTEIN"/>
    <property type="match status" value="1"/>
</dbReference>
<evidence type="ECO:0000256" key="4">
    <source>
        <dbReference type="ARBA" id="ARBA00013244"/>
    </source>
</evidence>
<evidence type="ECO:0000256" key="8">
    <source>
        <dbReference type="ARBA" id="ARBA00023098"/>
    </source>
</evidence>
<comment type="pathway">
    <text evidence="1">Glycerolipid metabolism; triacylglycerol biosynthesis.</text>
</comment>
<accession>A0A5B0X4C2</accession>
<keyword evidence="5" id="KW-0444">Lipid biosynthesis</keyword>
<dbReference type="GO" id="GO:0006071">
    <property type="term" value="P:glycerol metabolic process"/>
    <property type="evidence" value="ECO:0007669"/>
    <property type="project" value="UniProtKB-KW"/>
</dbReference>
<feature type="domain" description="O-acyltransferase WSD1-like N-terminal" evidence="12">
    <location>
        <begin position="6"/>
        <end position="275"/>
    </location>
</feature>
<dbReference type="InterPro" id="IPR009721">
    <property type="entry name" value="O-acyltransferase_WSD1_C"/>
</dbReference>
<keyword evidence="15" id="KW-1185">Reference proteome</keyword>
<feature type="compositionally biased region" description="Low complexity" evidence="11">
    <location>
        <begin position="523"/>
        <end position="554"/>
    </location>
</feature>
<dbReference type="InterPro" id="IPR023213">
    <property type="entry name" value="CAT-like_dom_sf"/>
</dbReference>
<evidence type="ECO:0000256" key="2">
    <source>
        <dbReference type="ARBA" id="ARBA00005189"/>
    </source>
</evidence>
<dbReference type="Pfam" id="PF06974">
    <property type="entry name" value="WS_DGAT_C"/>
    <property type="match status" value="1"/>
</dbReference>
<comment type="pathway">
    <text evidence="2">Lipid metabolism.</text>
</comment>
<keyword evidence="9 14" id="KW-0012">Acyltransferase</keyword>
<evidence type="ECO:0000256" key="10">
    <source>
        <dbReference type="ARBA" id="ARBA00048109"/>
    </source>
</evidence>
<evidence type="ECO:0000259" key="12">
    <source>
        <dbReference type="Pfam" id="PF03007"/>
    </source>
</evidence>
<dbReference type="GO" id="GO:0071731">
    <property type="term" value="P:response to nitric oxide"/>
    <property type="evidence" value="ECO:0007669"/>
    <property type="project" value="TreeGrafter"/>
</dbReference>
<sequence>MKQLGILDSAFINLEQSNTPQHVGGLGIYDPSTAAGGFVRFKDVISSFERRLNKHPLFRTRLIEVPGGLDRPYWVKDANFDVEFHLRHIALPEPGDWRQLCIQVARLHSRPLDMSRPLWEAYIIEGLDNIPNLPKDCFAIYTKMHHALVDGAGGSSFMALIHDLVPNPGPDDDTMEEPRLVDVEPSVTELLAKASVNTAKNTLGVLRGTARNSLALGRYALDVARKEIPAPDIDAPKTVLNRPVGPHRVFDAAEFPLEGFKDIKNAAGTTINDVALAVVGGALKRYLEARGDAPETGSLAAGIPLNMRTRRDTTDDNNQVGSVYASLHTDIDNPLERLQAVHQSTAEAKESGEQSPLVDVLKIAGVFSPAVTRAVAGLWSRNELSKYLPVNISTVVTNVQGPDFPLYCAGAEMVDYYGLGVLTPGMGLFHAAFSYAGKLTLAVLGDRQIMPDPEFYHDCLVASYEELYAAATEYLPASRAAQARAKVDASKRKRAKSASPSKPAKKQTPARKKAAAGKKPAARKSAAGKSTKAKTASAGKARAKAASKTTAKSKTTARKKVAASKRPATKGKAPAKRKAAARRKTGTRAKVKPKLS</sequence>
<dbReference type="NCBIfam" id="TIGR02946">
    <property type="entry name" value="acyl_WS_DGAT"/>
    <property type="match status" value="1"/>
</dbReference>
<feature type="compositionally biased region" description="Basic residues" evidence="11">
    <location>
        <begin position="503"/>
        <end position="522"/>
    </location>
</feature>
<dbReference type="AlphaFoldDB" id="A0A5B0X4C2"/>
<evidence type="ECO:0000256" key="7">
    <source>
        <dbReference type="ARBA" id="ARBA00022798"/>
    </source>
</evidence>
<evidence type="ECO:0000256" key="1">
    <source>
        <dbReference type="ARBA" id="ARBA00004771"/>
    </source>
</evidence>
<dbReference type="GO" id="GO:0005886">
    <property type="term" value="C:plasma membrane"/>
    <property type="evidence" value="ECO:0007669"/>
    <property type="project" value="TreeGrafter"/>
</dbReference>
<dbReference type="GO" id="GO:0051701">
    <property type="term" value="P:biological process involved in interaction with host"/>
    <property type="evidence" value="ECO:0007669"/>
    <property type="project" value="TreeGrafter"/>
</dbReference>
<comment type="catalytic activity">
    <reaction evidence="10">
        <text>an acyl-CoA + a 1,2-diacyl-sn-glycerol = a triacyl-sn-glycerol + CoA</text>
        <dbReference type="Rhea" id="RHEA:10868"/>
        <dbReference type="ChEBI" id="CHEBI:17815"/>
        <dbReference type="ChEBI" id="CHEBI:57287"/>
        <dbReference type="ChEBI" id="CHEBI:58342"/>
        <dbReference type="ChEBI" id="CHEBI:64615"/>
        <dbReference type="EC" id="2.3.1.20"/>
    </reaction>
</comment>
<organism evidence="14 15">
    <name type="scientific">Pseudohalioglobus sediminis</name>
    <dbReference type="NCBI Taxonomy" id="2606449"/>
    <lineage>
        <taxon>Bacteria</taxon>
        <taxon>Pseudomonadati</taxon>
        <taxon>Pseudomonadota</taxon>
        <taxon>Gammaproteobacteria</taxon>
        <taxon>Cellvibrionales</taxon>
        <taxon>Halieaceae</taxon>
        <taxon>Pseudohalioglobus</taxon>
    </lineage>
</organism>
<dbReference type="Proteomes" id="UP000323708">
    <property type="component" value="Unassembled WGS sequence"/>
</dbReference>
<evidence type="ECO:0000256" key="6">
    <source>
        <dbReference type="ARBA" id="ARBA00022679"/>
    </source>
</evidence>
<dbReference type="EC" id="2.3.1.20" evidence="4"/>
<dbReference type="SUPFAM" id="SSF52777">
    <property type="entry name" value="CoA-dependent acyltransferases"/>
    <property type="match status" value="1"/>
</dbReference>
<evidence type="ECO:0000256" key="9">
    <source>
        <dbReference type="ARBA" id="ARBA00023315"/>
    </source>
</evidence>
<name>A0A5B0X4C2_9GAMM</name>
<dbReference type="GO" id="GO:0001666">
    <property type="term" value="P:response to hypoxia"/>
    <property type="evidence" value="ECO:0007669"/>
    <property type="project" value="TreeGrafter"/>
</dbReference>
<dbReference type="EMBL" id="VTUX01000001">
    <property type="protein sequence ID" value="KAA1194220.1"/>
    <property type="molecule type" value="Genomic_DNA"/>
</dbReference>
<evidence type="ECO:0000256" key="11">
    <source>
        <dbReference type="SAM" id="MobiDB-lite"/>
    </source>
</evidence>
<dbReference type="InterPro" id="IPR014292">
    <property type="entry name" value="Acyl_transf_WS/DGAT"/>
</dbReference>